<dbReference type="EMBL" id="FWFD01000015">
    <property type="protein sequence ID" value="SLM86546.1"/>
    <property type="molecule type" value="Genomic_DNA"/>
</dbReference>
<dbReference type="OrthoDB" id="2200047at2"/>
<evidence type="ECO:0000313" key="1">
    <source>
        <dbReference type="EMBL" id="SLM86546.1"/>
    </source>
</evidence>
<keyword evidence="2" id="KW-1185">Reference proteome</keyword>
<reference evidence="2" key="1">
    <citation type="submission" date="2017-02" db="EMBL/GenBank/DDBJ databases">
        <authorList>
            <person name="Dridi B."/>
        </authorList>
    </citation>
    <scope>NUCLEOTIDE SEQUENCE [LARGE SCALE GENOMIC DNA]</scope>
    <source>
        <strain evidence="2">bH819</strain>
    </source>
</reference>
<evidence type="ECO:0000313" key="2">
    <source>
        <dbReference type="Proteomes" id="UP000195918"/>
    </source>
</evidence>
<gene>
    <name evidence="1" type="ORF">FM121_10665</name>
</gene>
<organism evidence="1 2">
    <name type="scientific">Vagococcus fluvialis bH819</name>
    <dbReference type="NCBI Taxonomy" id="1255619"/>
    <lineage>
        <taxon>Bacteria</taxon>
        <taxon>Bacillati</taxon>
        <taxon>Bacillota</taxon>
        <taxon>Bacilli</taxon>
        <taxon>Lactobacillales</taxon>
        <taxon>Enterococcaceae</taxon>
        <taxon>Vagococcus</taxon>
    </lineage>
</organism>
<sequence>MEQVQIAISHELSSDQLQGIYQSVYEVTTQAIKDARRDSKIDNDLMYSKAELRRFLNDCSDGYVEELLAKGLPKGRSLSERKTVFSKRAIEAWLLENEEEN</sequence>
<accession>A0A1X6WSD4</accession>
<dbReference type="RefSeq" id="WP_086952170.1">
    <property type="nucleotide sequence ID" value="NZ_FWFD01000015.1"/>
</dbReference>
<protein>
    <submittedName>
        <fullName evidence="1">Uncharacterized protein</fullName>
    </submittedName>
</protein>
<proteinExistence type="predicted"/>
<dbReference type="AlphaFoldDB" id="A0A1X6WSD4"/>
<dbReference type="Proteomes" id="UP000195918">
    <property type="component" value="Unassembled WGS sequence"/>
</dbReference>
<name>A0A1X6WSD4_9ENTE</name>